<keyword evidence="2 10" id="KW-0328">Glycosyltransferase</keyword>
<feature type="domain" description="Glycosyltransferase 2-like" evidence="9">
    <location>
        <begin position="13"/>
        <end position="176"/>
    </location>
</feature>
<gene>
    <name evidence="10" type="ORF">ACE3NQ_12165</name>
</gene>
<dbReference type="EC" id="2.4.-.-" evidence="10"/>
<reference evidence="10 11" key="1">
    <citation type="submission" date="2024-09" db="EMBL/GenBank/DDBJ databases">
        <authorList>
            <person name="Ruan L."/>
        </authorList>
    </citation>
    <scope>NUCLEOTIDE SEQUENCE [LARGE SCALE GENOMIC DNA]</scope>
    <source>
        <strain evidence="10 11">D33</strain>
    </source>
</reference>
<feature type="region of interest" description="Disordered" evidence="7">
    <location>
        <begin position="321"/>
        <end position="366"/>
    </location>
</feature>
<dbReference type="CDD" id="cd04187">
    <property type="entry name" value="DPM1_like_bac"/>
    <property type="match status" value="1"/>
</dbReference>
<dbReference type="GO" id="GO:0016757">
    <property type="term" value="F:glycosyltransferase activity"/>
    <property type="evidence" value="ECO:0007669"/>
    <property type="project" value="UniProtKB-KW"/>
</dbReference>
<evidence type="ECO:0000256" key="1">
    <source>
        <dbReference type="ARBA" id="ARBA00004141"/>
    </source>
</evidence>
<dbReference type="SUPFAM" id="SSF53448">
    <property type="entry name" value="Nucleotide-diphospho-sugar transferases"/>
    <property type="match status" value="1"/>
</dbReference>
<name>A0ABV5B9W4_9BACL</name>
<evidence type="ECO:0000256" key="2">
    <source>
        <dbReference type="ARBA" id="ARBA00022676"/>
    </source>
</evidence>
<keyword evidence="4 8" id="KW-0812">Transmembrane</keyword>
<accession>A0ABV5B9W4</accession>
<evidence type="ECO:0000256" key="5">
    <source>
        <dbReference type="ARBA" id="ARBA00022989"/>
    </source>
</evidence>
<comment type="subcellular location">
    <subcellularLocation>
        <location evidence="1">Membrane</location>
        <topology evidence="1">Multi-pass membrane protein</topology>
    </subcellularLocation>
</comment>
<dbReference type="EMBL" id="JBHILM010000012">
    <property type="protein sequence ID" value="MFB5681669.1"/>
    <property type="molecule type" value="Genomic_DNA"/>
</dbReference>
<evidence type="ECO:0000313" key="11">
    <source>
        <dbReference type="Proteomes" id="UP001580407"/>
    </source>
</evidence>
<dbReference type="PANTHER" id="PTHR48090">
    <property type="entry name" value="UNDECAPRENYL-PHOSPHATE 4-DEOXY-4-FORMAMIDO-L-ARABINOSE TRANSFERASE-RELATED"/>
    <property type="match status" value="1"/>
</dbReference>
<feature type="transmembrane region" description="Helical" evidence="8">
    <location>
        <begin position="237"/>
        <end position="258"/>
    </location>
</feature>
<evidence type="ECO:0000256" key="4">
    <source>
        <dbReference type="ARBA" id="ARBA00022692"/>
    </source>
</evidence>
<feature type="transmembrane region" description="Helical" evidence="8">
    <location>
        <begin position="278"/>
        <end position="296"/>
    </location>
</feature>
<dbReference type="RefSeq" id="WP_375525455.1">
    <property type="nucleotide sequence ID" value="NZ_JBHILM010000012.1"/>
</dbReference>
<evidence type="ECO:0000259" key="9">
    <source>
        <dbReference type="Pfam" id="PF00535"/>
    </source>
</evidence>
<dbReference type="Pfam" id="PF00535">
    <property type="entry name" value="Glycos_transf_2"/>
    <property type="match status" value="1"/>
</dbReference>
<evidence type="ECO:0000256" key="7">
    <source>
        <dbReference type="SAM" id="MobiDB-lite"/>
    </source>
</evidence>
<protein>
    <submittedName>
        <fullName evidence="10">Glycosyltransferase family 2 protein</fullName>
        <ecNumber evidence="10">2.4.-.-</ecNumber>
    </submittedName>
</protein>
<keyword evidence="5 8" id="KW-1133">Transmembrane helix</keyword>
<proteinExistence type="predicted"/>
<dbReference type="PANTHER" id="PTHR48090:SF1">
    <property type="entry name" value="PROPHAGE BACTOPRENOL GLUCOSYL TRANSFERASE HOMOLOG"/>
    <property type="match status" value="1"/>
</dbReference>
<keyword evidence="6 8" id="KW-0472">Membrane</keyword>
<dbReference type="Proteomes" id="UP001580407">
    <property type="component" value="Unassembled WGS sequence"/>
</dbReference>
<comment type="caution">
    <text evidence="10">The sequence shown here is derived from an EMBL/GenBank/DDBJ whole genome shotgun (WGS) entry which is preliminary data.</text>
</comment>
<evidence type="ECO:0000256" key="8">
    <source>
        <dbReference type="SAM" id="Phobius"/>
    </source>
</evidence>
<evidence type="ECO:0000256" key="6">
    <source>
        <dbReference type="ARBA" id="ARBA00023136"/>
    </source>
</evidence>
<dbReference type="InterPro" id="IPR050256">
    <property type="entry name" value="Glycosyltransferase_2"/>
</dbReference>
<keyword evidence="3 10" id="KW-0808">Transferase</keyword>
<dbReference type="InterPro" id="IPR029044">
    <property type="entry name" value="Nucleotide-diphossugar_trans"/>
</dbReference>
<organism evidence="10 11">
    <name type="scientific">Paenibacillus terreus</name>
    <dbReference type="NCBI Taxonomy" id="1387834"/>
    <lineage>
        <taxon>Bacteria</taxon>
        <taxon>Bacillati</taxon>
        <taxon>Bacillota</taxon>
        <taxon>Bacilli</taxon>
        <taxon>Bacillales</taxon>
        <taxon>Paenibacillaceae</taxon>
        <taxon>Paenibacillus</taxon>
    </lineage>
</organism>
<evidence type="ECO:0000256" key="3">
    <source>
        <dbReference type="ARBA" id="ARBA00022679"/>
    </source>
</evidence>
<dbReference type="InterPro" id="IPR001173">
    <property type="entry name" value="Glyco_trans_2-like"/>
</dbReference>
<evidence type="ECO:0000313" key="10">
    <source>
        <dbReference type="EMBL" id="MFB5681669.1"/>
    </source>
</evidence>
<dbReference type="Gene3D" id="3.90.550.10">
    <property type="entry name" value="Spore Coat Polysaccharide Biosynthesis Protein SpsA, Chain A"/>
    <property type="match status" value="1"/>
</dbReference>
<keyword evidence="11" id="KW-1185">Reference proteome</keyword>
<sequence length="366" mass="40964">MTDQRNRKQVRYSVIIPMYNEEAVITETYRRLKQVMNGMGESYELIFVNDGSKDRSAALIRQFGKSDDTVMLLDLSRNFGHQLAITAGMDYASGDAVIVIDADLQDPPELIADMAAKWKQGFEVVYAKRTKRNGETLFKKWSASLFYRVLRASTEISIPVDTGDFRLMDRRVVEELKRLPENNRFVRGLVSWVGFRQTAVEYERDERLAGETKYPLKRMIKLCLDGITSFSYKPLKLAGYLGALLSFAGFLFLIYAIGVKLFTDTVAKGWTSMISLQLIFNGVILIMLGIIGEYVGRIYDETKARPLYIVRECVTGGGLDDPQNPAYSLGDPGTSTGRDRPETAATVRMSRASGSAYAGRNPGKGA</sequence>